<dbReference type="RefSeq" id="WP_158672651.1">
    <property type="nucleotide sequence ID" value="NZ_KK328284.1"/>
</dbReference>
<keyword evidence="3" id="KW-1185">Reference proteome</keyword>
<proteinExistence type="predicted"/>
<dbReference type="Proteomes" id="UP000025947">
    <property type="component" value="Unassembled WGS sequence"/>
</dbReference>
<gene>
    <name evidence="2" type="ORF">K875_03810</name>
</gene>
<dbReference type="PANTHER" id="PTHR34853">
    <property type="match status" value="1"/>
</dbReference>
<organism evidence="2 3">
    <name type="scientific">Mycobacterium [tuberculosis] TKK-01-0051</name>
    <dbReference type="NCBI Taxonomy" id="1324261"/>
    <lineage>
        <taxon>Bacteria</taxon>
        <taxon>Bacillati</taxon>
        <taxon>Actinomycetota</taxon>
        <taxon>Actinomycetes</taxon>
        <taxon>Mycobacteriales</taxon>
        <taxon>Mycobacteriaceae</taxon>
        <taxon>Mycobacterium</taxon>
        <taxon>Mycobacterium avium complex (MAC)</taxon>
    </lineage>
</organism>
<dbReference type="GO" id="GO:0004806">
    <property type="term" value="F:triacylglycerol lipase activity"/>
    <property type="evidence" value="ECO:0007669"/>
    <property type="project" value="InterPro"/>
</dbReference>
<reference evidence="2 3" key="1">
    <citation type="submission" date="2014-04" db="EMBL/GenBank/DDBJ databases">
        <title>The Genome Sequence of Mycobacterium tuberculosis TKK-01-0051.</title>
        <authorList>
            <consortium name="The Broad Institute Genomics Platform"/>
            <consortium name="The Broad Institute Genome Sequencing Center for Infectious Disease"/>
            <person name="Earl A.M."/>
            <person name="Cohen K."/>
            <person name="Pym A."/>
            <person name="Bishai W."/>
            <person name="Maharaj K."/>
            <person name="Desjardins C."/>
            <person name="Abeel T."/>
            <person name="Young S."/>
            <person name="Zeng Q."/>
            <person name="Gargeya S."/>
            <person name="Abouelleil A."/>
            <person name="Alvarado L."/>
            <person name="Chapman S.B."/>
            <person name="Gainer-Dewar J."/>
            <person name="Goldberg J."/>
            <person name="Griggs A."/>
            <person name="Gujja S."/>
            <person name="Hansen M."/>
            <person name="Howarth C."/>
            <person name="Imamovic A."/>
            <person name="Larimer J."/>
            <person name="Murphy C."/>
            <person name="Naylor J."/>
            <person name="Pearson M."/>
            <person name="Poon T.W."/>
            <person name="Priest M."/>
            <person name="Roberts A."/>
            <person name="Saif S."/>
            <person name="Shea T."/>
            <person name="Sykes S."/>
            <person name="Wortman J."/>
            <person name="Nusbaum C."/>
            <person name="Birren B."/>
        </authorList>
    </citation>
    <scope>NUCLEOTIDE SEQUENCE [LARGE SCALE GENOMIC DNA]</scope>
    <source>
        <strain evidence="2 3">TKK-01-0051</strain>
    </source>
</reference>
<accession>A0A051TVA2</accession>
<sequence length="455" mass="49155">MVNPGLPGENYPPQAPHEIDWTRPQSPCDDGFCRPPEGFEATPPGAVLRSREVRIAFLGLVPQEVIAYQLLYRTTDMNGAPQATVTTIIRTAGSPPDPTAPVVSYQCAIDSLASTGFPSYVLRRGARLVKVFGGPPAWEYIPMACALSRGWRVLVPDHGGGRGSWIAPREPGYCVLDGIRAAQNFEPAGIAPAAPVALWGYSGGGLASSWAAELWFSYARELNVVGAVLGAPVGDPGAVFKDLDGSPYAGLSNLAVASLIREYPGLQQIVQAHINDSGQSWLTQLESLTMIGALARGCLRKAGRHLDRPLDEILTTPAIAHMFDELRLGQTAPAMPVLVLQAIHDEFISVRHIDALVDKYRARGGRVSYLRDRLSEHALLYPLSIPTGLQWISDRFAGKPDVDPGTRAVTLVLSPRTIIGVLSTLWTTLKVLLGRPLSHERRPAERDAPRHATDS</sequence>
<evidence type="ECO:0000313" key="3">
    <source>
        <dbReference type="Proteomes" id="UP000025947"/>
    </source>
</evidence>
<name>A0A051TVA2_9MYCO</name>
<evidence type="ECO:0000256" key="1">
    <source>
        <dbReference type="SAM" id="MobiDB-lite"/>
    </source>
</evidence>
<protein>
    <recommendedName>
        <fullName evidence="4">Lipase</fullName>
    </recommendedName>
</protein>
<dbReference type="SUPFAM" id="SSF53474">
    <property type="entry name" value="alpha/beta-Hydrolases"/>
    <property type="match status" value="1"/>
</dbReference>
<dbReference type="PANTHER" id="PTHR34853:SF1">
    <property type="entry name" value="LIPASE 5"/>
    <property type="match status" value="1"/>
</dbReference>
<dbReference type="PATRIC" id="fig|1324261.3.peg.3853"/>
<dbReference type="InterPro" id="IPR029058">
    <property type="entry name" value="AB_hydrolase_fold"/>
</dbReference>
<dbReference type="PIRSF" id="PIRSF029171">
    <property type="entry name" value="Esterase_LipA"/>
    <property type="match status" value="1"/>
</dbReference>
<dbReference type="GO" id="GO:0016042">
    <property type="term" value="P:lipid catabolic process"/>
    <property type="evidence" value="ECO:0007669"/>
    <property type="project" value="InterPro"/>
</dbReference>
<dbReference type="EMBL" id="JLXW01000010">
    <property type="protein sequence ID" value="KBZ60859.1"/>
    <property type="molecule type" value="Genomic_DNA"/>
</dbReference>
<comment type="caution">
    <text evidence="2">The sequence shown here is derived from an EMBL/GenBank/DDBJ whole genome shotgun (WGS) entry which is preliminary data.</text>
</comment>
<dbReference type="Pfam" id="PF03583">
    <property type="entry name" value="LIP"/>
    <property type="match status" value="1"/>
</dbReference>
<dbReference type="Gene3D" id="3.40.50.1820">
    <property type="entry name" value="alpha/beta hydrolase"/>
    <property type="match status" value="1"/>
</dbReference>
<dbReference type="Gene3D" id="1.10.260.130">
    <property type="match status" value="1"/>
</dbReference>
<dbReference type="InterPro" id="IPR005152">
    <property type="entry name" value="Lipase_secreted"/>
</dbReference>
<dbReference type="HOGENOM" id="CLU_029538_5_0_11"/>
<evidence type="ECO:0008006" key="4">
    <source>
        <dbReference type="Google" id="ProtNLM"/>
    </source>
</evidence>
<dbReference type="AlphaFoldDB" id="A0A051TVA2"/>
<evidence type="ECO:0000313" key="2">
    <source>
        <dbReference type="EMBL" id="KBZ60859.1"/>
    </source>
</evidence>
<feature type="region of interest" description="Disordered" evidence="1">
    <location>
        <begin position="1"/>
        <end position="41"/>
    </location>
</feature>